<feature type="transmembrane region" description="Helical" evidence="1">
    <location>
        <begin position="157"/>
        <end position="180"/>
    </location>
</feature>
<evidence type="ECO:0000256" key="1">
    <source>
        <dbReference type="SAM" id="Phobius"/>
    </source>
</evidence>
<sequence length="185" mass="19473">MNIVWTVTTILAISFLTFANPDKVLSVCVDSSAQALTTAFGLCGVYCLWMGIFNVAEQCRLVEKLSLCLKPVNNFLYGNVSEVAKQYISLNEASNLLGVGNAATPSAISAIHETEKGEKLSRAGAMLFVVNATGIQLVPTTVIGLRASLGSLSPADILLPNLLATAVTAVFGVALVFACYGRAKK</sequence>
<proteinExistence type="predicted"/>
<gene>
    <name evidence="2" type="ORF">IAC95_01845</name>
</gene>
<protein>
    <submittedName>
        <fullName evidence="2">Nucleoside recognition protein</fullName>
    </submittedName>
</protein>
<evidence type="ECO:0000313" key="2">
    <source>
        <dbReference type="EMBL" id="HIR65616.1"/>
    </source>
</evidence>
<dbReference type="EMBL" id="DVHL01000016">
    <property type="protein sequence ID" value="HIR65616.1"/>
    <property type="molecule type" value="Genomic_DNA"/>
</dbReference>
<organism evidence="2 3">
    <name type="scientific">Candidatus Fimimonas gallinarum</name>
    <dbReference type="NCBI Taxonomy" id="2840821"/>
    <lineage>
        <taxon>Bacteria</taxon>
        <taxon>Pseudomonadati</taxon>
        <taxon>Myxococcota</taxon>
        <taxon>Myxococcia</taxon>
        <taxon>Myxococcales</taxon>
        <taxon>Cystobacterineae</taxon>
        <taxon>Myxococcaceae</taxon>
        <taxon>Myxococcaceae incertae sedis</taxon>
        <taxon>Candidatus Fimimonas</taxon>
    </lineage>
</organism>
<dbReference type="Proteomes" id="UP000824200">
    <property type="component" value="Unassembled WGS sequence"/>
</dbReference>
<name>A0A9D1J7T3_9BACT</name>
<feature type="transmembrane region" description="Helical" evidence="1">
    <location>
        <begin position="35"/>
        <end position="56"/>
    </location>
</feature>
<keyword evidence="1" id="KW-0812">Transmembrane</keyword>
<dbReference type="AlphaFoldDB" id="A0A9D1J7T3"/>
<keyword evidence="1" id="KW-1133">Transmembrane helix</keyword>
<accession>A0A9D1J7T3</accession>
<reference evidence="2" key="1">
    <citation type="submission" date="2020-10" db="EMBL/GenBank/DDBJ databases">
        <authorList>
            <person name="Gilroy R."/>
        </authorList>
    </citation>
    <scope>NUCLEOTIDE SEQUENCE</scope>
    <source>
        <strain evidence="2">CHK121-14286</strain>
    </source>
</reference>
<comment type="caution">
    <text evidence="2">The sequence shown here is derived from an EMBL/GenBank/DDBJ whole genome shotgun (WGS) entry which is preliminary data.</text>
</comment>
<evidence type="ECO:0000313" key="3">
    <source>
        <dbReference type="Proteomes" id="UP000824200"/>
    </source>
</evidence>
<reference evidence="2" key="2">
    <citation type="journal article" date="2021" name="PeerJ">
        <title>Extensive microbial diversity within the chicken gut microbiome revealed by metagenomics and culture.</title>
        <authorList>
            <person name="Gilroy R."/>
            <person name="Ravi A."/>
            <person name="Getino M."/>
            <person name="Pursley I."/>
            <person name="Horton D.L."/>
            <person name="Alikhan N.F."/>
            <person name="Baker D."/>
            <person name="Gharbi K."/>
            <person name="Hall N."/>
            <person name="Watson M."/>
            <person name="Adriaenssens E.M."/>
            <person name="Foster-Nyarko E."/>
            <person name="Jarju S."/>
            <person name="Secka A."/>
            <person name="Antonio M."/>
            <person name="Oren A."/>
            <person name="Chaudhuri R.R."/>
            <person name="La Ragione R."/>
            <person name="Hildebrand F."/>
            <person name="Pallen M.J."/>
        </authorList>
    </citation>
    <scope>NUCLEOTIDE SEQUENCE</scope>
    <source>
        <strain evidence="2">CHK121-14286</strain>
    </source>
</reference>
<feature type="transmembrane region" description="Helical" evidence="1">
    <location>
        <begin position="125"/>
        <end position="145"/>
    </location>
</feature>
<keyword evidence="1" id="KW-0472">Membrane</keyword>